<name>A0ABW5VLI6_9FLAO</name>
<evidence type="ECO:0000313" key="2">
    <source>
        <dbReference type="Proteomes" id="UP001597532"/>
    </source>
</evidence>
<reference evidence="2" key="1">
    <citation type="journal article" date="2019" name="Int. J. Syst. Evol. Microbiol.">
        <title>The Global Catalogue of Microorganisms (GCM) 10K type strain sequencing project: providing services to taxonomists for standard genome sequencing and annotation.</title>
        <authorList>
            <consortium name="The Broad Institute Genomics Platform"/>
            <consortium name="The Broad Institute Genome Sequencing Center for Infectious Disease"/>
            <person name="Wu L."/>
            <person name="Ma J."/>
        </authorList>
    </citation>
    <scope>NUCLEOTIDE SEQUENCE [LARGE SCALE GENOMIC DNA]</scope>
    <source>
        <strain evidence="2">KCTC 52924</strain>
    </source>
</reference>
<gene>
    <name evidence="1" type="ORF">ACFS1K_15495</name>
</gene>
<keyword evidence="2" id="KW-1185">Reference proteome</keyword>
<evidence type="ECO:0000313" key="1">
    <source>
        <dbReference type="EMBL" id="MFD2791180.1"/>
    </source>
</evidence>
<protein>
    <recommendedName>
        <fullName evidence="3">DUF748 domain-containing protein</fullName>
    </recommendedName>
</protein>
<accession>A0ABW5VLI6</accession>
<organism evidence="1 2">
    <name type="scientific">Arenibacter antarcticus</name>
    <dbReference type="NCBI Taxonomy" id="2040469"/>
    <lineage>
        <taxon>Bacteria</taxon>
        <taxon>Pseudomonadati</taxon>
        <taxon>Bacteroidota</taxon>
        <taxon>Flavobacteriia</taxon>
        <taxon>Flavobacteriales</taxon>
        <taxon>Flavobacteriaceae</taxon>
        <taxon>Arenibacter</taxon>
    </lineage>
</organism>
<evidence type="ECO:0008006" key="3">
    <source>
        <dbReference type="Google" id="ProtNLM"/>
    </source>
</evidence>
<dbReference type="Proteomes" id="UP001597532">
    <property type="component" value="Unassembled WGS sequence"/>
</dbReference>
<comment type="caution">
    <text evidence="1">The sequence shown here is derived from an EMBL/GenBank/DDBJ whole genome shotgun (WGS) entry which is preliminary data.</text>
</comment>
<sequence>MSRKKAVRIIFILISLFIGLVMVAQLMAKSRVANFLSKKVPKHIHLDYEGLTVNVLSGSIRLKEVRLDFYNPDTLLRHTSAIMEALNFKGLGYGNLLFNNTVSFRNVELLEPVIMHFPDDLLSPKNAAKTEEVGRDISIANFNIADGEYILMQQKPDSVKLKIDSFNLSLSQVGISTETLKNKIPFTYEALTFNSHDLFVDLGPYEVLKVAEVDLVQKEAVFKNITLTSKYNKRELSRILIKERDHIDLKIPEVLISQLDFGYDEGRFFLNIDKGIFSDPSLRIYRDKLVPDDFDPKKLYSQMLREMPLELDVAELKINRGYISYAELVTQGIVPGEIIFSDLDADLKRISNTKTTVKGDGTTIEINALLMGKAPLILNWNFDPQMENDAFLVSGELRDFNSKSINPFLISNLRAEANGDIKELFFTFSGDKVSSIGDMKMKYQDFGFVILQKNRGGVNKLLTLLGNIFTNDGSQADLNGYRYGSIEAERDVSKSFFNYLWLNVKEGVLSTLTGNGKQD</sequence>
<proteinExistence type="predicted"/>
<dbReference type="EMBL" id="JBHUOK010000032">
    <property type="protein sequence ID" value="MFD2791180.1"/>
    <property type="molecule type" value="Genomic_DNA"/>
</dbReference>
<dbReference type="RefSeq" id="WP_251806384.1">
    <property type="nucleotide sequence ID" value="NZ_CP166679.1"/>
</dbReference>